<dbReference type="EMBL" id="LODL01000019">
    <property type="protein sequence ID" value="KXB31107.1"/>
    <property type="molecule type" value="Genomic_DNA"/>
</dbReference>
<dbReference type="PROSITE" id="PS51384">
    <property type="entry name" value="FAD_FR"/>
    <property type="match status" value="1"/>
</dbReference>
<dbReference type="PROSITE" id="PS51085">
    <property type="entry name" value="2FE2S_FER_2"/>
    <property type="match status" value="1"/>
</dbReference>
<dbReference type="InterPro" id="IPR006058">
    <property type="entry name" value="2Fe2S_fd_BS"/>
</dbReference>
<dbReference type="InterPro" id="IPR017938">
    <property type="entry name" value="Riboflavin_synthase-like_b-brl"/>
</dbReference>
<evidence type="ECO:0000256" key="1">
    <source>
        <dbReference type="ARBA" id="ARBA00001974"/>
    </source>
</evidence>
<dbReference type="Gene3D" id="3.40.50.80">
    <property type="entry name" value="Nucleotide-binding domain of ferredoxin-NADP reductase (FNR) module"/>
    <property type="match status" value="1"/>
</dbReference>
<feature type="domain" description="FAD-binding FR-type" evidence="4">
    <location>
        <begin position="100"/>
        <end position="200"/>
    </location>
</feature>
<dbReference type="InterPro" id="IPR017927">
    <property type="entry name" value="FAD-bd_FR_type"/>
</dbReference>
<dbReference type="SUPFAM" id="SSF52343">
    <property type="entry name" value="Ferredoxin reductase-like, C-terminal NADP-linked domain"/>
    <property type="match status" value="1"/>
</dbReference>
<dbReference type="Pfam" id="PF00111">
    <property type="entry name" value="Fer2"/>
    <property type="match status" value="1"/>
</dbReference>
<comment type="cofactor">
    <cofactor evidence="1">
        <name>FAD</name>
        <dbReference type="ChEBI" id="CHEBI:57692"/>
    </cofactor>
</comment>
<dbReference type="CDD" id="cd06189">
    <property type="entry name" value="flavin_oxioreductase"/>
    <property type="match status" value="1"/>
</dbReference>
<evidence type="ECO:0000259" key="3">
    <source>
        <dbReference type="PROSITE" id="PS51085"/>
    </source>
</evidence>
<accession>A0A133XJK2</accession>
<dbReference type="Gene3D" id="3.10.20.30">
    <property type="match status" value="1"/>
</dbReference>
<evidence type="ECO:0000313" key="5">
    <source>
        <dbReference type="EMBL" id="KXB31107.1"/>
    </source>
</evidence>
<reference evidence="5 6" key="1">
    <citation type="submission" date="2015-12" db="EMBL/GenBank/DDBJ databases">
        <title>Nitrous oxide reduction kinetics distinguish bacteria harboring typical versus atypical NosZ.</title>
        <authorList>
            <person name="Yoon S."/>
            <person name="Nissen S."/>
            <person name="Park D."/>
            <person name="Sanford R.A."/>
            <person name="Loeffler F.E."/>
        </authorList>
    </citation>
    <scope>NUCLEOTIDE SEQUENCE [LARGE SCALE GENOMIC DNA]</scope>
    <source>
        <strain evidence="5 6">ATCC BAA-841</strain>
    </source>
</reference>
<dbReference type="InterPro" id="IPR039261">
    <property type="entry name" value="FNR_nucleotide-bd"/>
</dbReference>
<dbReference type="SUPFAM" id="SSF63380">
    <property type="entry name" value="Riboflavin synthase domain-like"/>
    <property type="match status" value="1"/>
</dbReference>
<keyword evidence="6" id="KW-1185">Reference proteome</keyword>
<evidence type="ECO:0000256" key="2">
    <source>
        <dbReference type="ARBA" id="ARBA00022714"/>
    </source>
</evidence>
<dbReference type="InterPro" id="IPR050415">
    <property type="entry name" value="MRET"/>
</dbReference>
<dbReference type="InterPro" id="IPR001433">
    <property type="entry name" value="OxRdtase_FAD/NAD-bd"/>
</dbReference>
<gene>
    <name evidence="5" type="ORF">AT959_10465</name>
</gene>
<name>A0A133XJK2_9RHOO</name>
<dbReference type="Pfam" id="PF00175">
    <property type="entry name" value="NAD_binding_1"/>
    <property type="match status" value="1"/>
</dbReference>
<dbReference type="AlphaFoldDB" id="A0A133XJK2"/>
<proteinExistence type="predicted"/>
<dbReference type="GO" id="GO:0016491">
    <property type="term" value="F:oxidoreductase activity"/>
    <property type="evidence" value="ECO:0007669"/>
    <property type="project" value="InterPro"/>
</dbReference>
<dbReference type="InterPro" id="IPR036010">
    <property type="entry name" value="2Fe-2S_ferredoxin-like_sf"/>
</dbReference>
<dbReference type="CDD" id="cd00207">
    <property type="entry name" value="fer2"/>
    <property type="match status" value="1"/>
</dbReference>
<dbReference type="RefSeq" id="WP_066882912.1">
    <property type="nucleotide sequence ID" value="NZ_LODL01000019.1"/>
</dbReference>
<evidence type="ECO:0000259" key="4">
    <source>
        <dbReference type="PROSITE" id="PS51384"/>
    </source>
</evidence>
<keyword evidence="2" id="KW-0408">Iron</keyword>
<dbReference type="STRING" id="281362.AT959_10465"/>
<protein>
    <submittedName>
        <fullName evidence="5">CDP-6-deoxy-delta-3,4-glucoseen reductase</fullName>
    </submittedName>
</protein>
<keyword evidence="2" id="KW-0479">Metal-binding</keyword>
<sequence length="338" mass="37009">MSHQITVQPSGRQFAAESDETILDAALRHGLTMPYGCKDGACGACKGKVLSGSIDHGKAQPHALKDDEKAAGMALFCCARAESDLTLECRQLASASDIPVKTLPSRIEKLEKLAPDVIEMHLRLPASERLQFLAGQYIDILLKDGKKRSFSLANAPHDDAVLQLHIRYVPGGLFTEQVFNSIKVRDILRFNGPHGSFYLREESTKPMIMLAGGTGFAPLKAIVEHAIAEECTRPIHIYWGAKARVDLYQNALPEQWAAAHPNIRYIPVLSEPAVDDAWPGRTGLVHQAVMADFPDLSGHQVYACGAPVMIDAAKRDFTARCGLPEEEFFADAFTFSTN</sequence>
<comment type="caution">
    <text evidence="5">The sequence shown here is derived from an EMBL/GenBank/DDBJ whole genome shotgun (WGS) entry which is preliminary data.</text>
</comment>
<feature type="domain" description="2Fe-2S ferredoxin-type" evidence="3">
    <location>
        <begin position="3"/>
        <end position="93"/>
    </location>
</feature>
<dbReference type="InterPro" id="IPR008333">
    <property type="entry name" value="Cbr1-like_FAD-bd_dom"/>
</dbReference>
<dbReference type="PROSITE" id="PS00197">
    <property type="entry name" value="2FE2S_FER_1"/>
    <property type="match status" value="1"/>
</dbReference>
<dbReference type="InterPro" id="IPR001041">
    <property type="entry name" value="2Fe-2S_ferredoxin-type"/>
</dbReference>
<dbReference type="SUPFAM" id="SSF54292">
    <property type="entry name" value="2Fe-2S ferredoxin-like"/>
    <property type="match status" value="1"/>
</dbReference>
<dbReference type="PANTHER" id="PTHR47354:SF5">
    <property type="entry name" value="PROTEIN RFBI"/>
    <property type="match status" value="1"/>
</dbReference>
<dbReference type="GO" id="GO:0051537">
    <property type="term" value="F:2 iron, 2 sulfur cluster binding"/>
    <property type="evidence" value="ECO:0007669"/>
    <property type="project" value="UniProtKB-KW"/>
</dbReference>
<dbReference type="Pfam" id="PF00970">
    <property type="entry name" value="FAD_binding_6"/>
    <property type="match status" value="1"/>
</dbReference>
<keyword evidence="2" id="KW-0001">2Fe-2S</keyword>
<dbReference type="PRINTS" id="PR00410">
    <property type="entry name" value="PHEHYDRXLASE"/>
</dbReference>
<dbReference type="PANTHER" id="PTHR47354">
    <property type="entry name" value="NADH OXIDOREDUCTASE HCR"/>
    <property type="match status" value="1"/>
</dbReference>
<keyword evidence="2" id="KW-0411">Iron-sulfur</keyword>
<organism evidence="5 6">
    <name type="scientific">Dechloromonas denitrificans</name>
    <dbReference type="NCBI Taxonomy" id="281362"/>
    <lineage>
        <taxon>Bacteria</taxon>
        <taxon>Pseudomonadati</taxon>
        <taxon>Pseudomonadota</taxon>
        <taxon>Betaproteobacteria</taxon>
        <taxon>Rhodocyclales</taxon>
        <taxon>Azonexaceae</taxon>
        <taxon>Dechloromonas</taxon>
    </lineage>
</organism>
<dbReference type="Proteomes" id="UP000070186">
    <property type="component" value="Unassembled WGS sequence"/>
</dbReference>
<dbReference type="Gene3D" id="2.40.30.10">
    <property type="entry name" value="Translation factors"/>
    <property type="match status" value="1"/>
</dbReference>
<dbReference type="InterPro" id="IPR012675">
    <property type="entry name" value="Beta-grasp_dom_sf"/>
</dbReference>
<evidence type="ECO:0000313" key="6">
    <source>
        <dbReference type="Proteomes" id="UP000070186"/>
    </source>
</evidence>